<evidence type="ECO:0000313" key="1">
    <source>
        <dbReference type="EMBL" id="QJA45272.1"/>
    </source>
</evidence>
<organism evidence="1">
    <name type="scientific">viral metagenome</name>
    <dbReference type="NCBI Taxonomy" id="1070528"/>
    <lineage>
        <taxon>unclassified sequences</taxon>
        <taxon>metagenomes</taxon>
        <taxon>organismal metagenomes</taxon>
    </lineage>
</organism>
<proteinExistence type="predicted"/>
<dbReference type="EMBL" id="MT143988">
    <property type="protein sequence ID" value="QJA45272.1"/>
    <property type="molecule type" value="Genomic_DNA"/>
</dbReference>
<evidence type="ECO:0000313" key="2">
    <source>
        <dbReference type="EMBL" id="QJH93672.1"/>
    </source>
</evidence>
<dbReference type="AlphaFoldDB" id="A0A6H1ZCT8"/>
<accession>A0A6H1ZCT8</accession>
<protein>
    <submittedName>
        <fullName evidence="1">Uncharacterized protein</fullName>
    </submittedName>
</protein>
<name>A0A6H1ZCT8_9ZZZZ</name>
<dbReference type="EMBL" id="MT144590">
    <property type="protein sequence ID" value="QJH93672.1"/>
    <property type="molecule type" value="Genomic_DNA"/>
</dbReference>
<gene>
    <name evidence="1" type="ORF">TM448A00204_0017</name>
    <name evidence="2" type="ORF">TM448B00128_0047</name>
</gene>
<reference evidence="1" key="1">
    <citation type="submission" date="2020-03" db="EMBL/GenBank/DDBJ databases">
        <title>The deep terrestrial virosphere.</title>
        <authorList>
            <person name="Holmfeldt K."/>
            <person name="Nilsson E."/>
            <person name="Simone D."/>
            <person name="Lopez-Fernandez M."/>
            <person name="Wu X."/>
            <person name="de Brujin I."/>
            <person name="Lundin D."/>
            <person name="Andersson A."/>
            <person name="Bertilsson S."/>
            <person name="Dopson M."/>
        </authorList>
    </citation>
    <scope>NUCLEOTIDE SEQUENCE</scope>
    <source>
        <strain evidence="1">TM448A00204</strain>
        <strain evidence="2">TM448B00128</strain>
    </source>
</reference>
<sequence>MVEVKWCPLCLSKYVGEICTSCEGKGLPKMTKKVEGKGK</sequence>